<dbReference type="AlphaFoldDB" id="A0A2G7G257"/>
<dbReference type="STRING" id="656916.A0A2G7G257"/>
<name>A0A2G7G257_9EURO</name>
<evidence type="ECO:0000313" key="4">
    <source>
        <dbReference type="Proteomes" id="UP000231358"/>
    </source>
</evidence>
<proteinExistence type="predicted"/>
<reference evidence="2" key="2">
    <citation type="submission" date="2019-04" db="EMBL/GenBank/DDBJ databases">
        <title>Friends and foes A comparative genomics study of 23 Aspergillus species from section Flavi.</title>
        <authorList>
            <consortium name="DOE Joint Genome Institute"/>
            <person name="Kjaerbolling I."/>
            <person name="Vesth T."/>
            <person name="Frisvad J.C."/>
            <person name="Nybo J.L."/>
            <person name="Theobald S."/>
            <person name="Kildgaard S."/>
            <person name="Isbrandt T."/>
            <person name="Kuo A."/>
            <person name="Sato A."/>
            <person name="Lyhne E.K."/>
            <person name="Kogle M.E."/>
            <person name="Wiebenga A."/>
            <person name="Kun R.S."/>
            <person name="Lubbers R.J."/>
            <person name="Makela M.R."/>
            <person name="Barry K."/>
            <person name="Chovatia M."/>
            <person name="Clum A."/>
            <person name="Daum C."/>
            <person name="Haridas S."/>
            <person name="He G."/>
            <person name="LaButti K."/>
            <person name="Lipzen A."/>
            <person name="Mondo S."/>
            <person name="Riley R."/>
            <person name="Salamov A."/>
            <person name="Simmons B.A."/>
            <person name="Magnuson J.K."/>
            <person name="Henrissat B."/>
            <person name="Mortensen U.H."/>
            <person name="Larsen T.O."/>
            <person name="Devries R.P."/>
            <person name="Grigoriev I.V."/>
            <person name="Machida M."/>
            <person name="Baker S.E."/>
            <person name="Andersen M.R."/>
        </authorList>
    </citation>
    <scope>NUCLEOTIDE SEQUENCE</scope>
    <source>
        <strain evidence="2">CBS 117612</strain>
    </source>
</reference>
<evidence type="ECO:0000259" key="1">
    <source>
        <dbReference type="Pfam" id="PF07859"/>
    </source>
</evidence>
<dbReference type="Proteomes" id="UP000231358">
    <property type="component" value="Unassembled WGS sequence"/>
</dbReference>
<protein>
    <recommendedName>
        <fullName evidence="1">Alpha/beta hydrolase fold-3 domain-containing protein</fullName>
    </recommendedName>
</protein>
<gene>
    <name evidence="3" type="ORF">AARAC_005661</name>
    <name evidence="2" type="ORF">BDV24DRAFT_111944</name>
</gene>
<dbReference type="EMBL" id="NEXV01000207">
    <property type="protein sequence ID" value="PIG86909.1"/>
    <property type="molecule type" value="Genomic_DNA"/>
</dbReference>
<dbReference type="GO" id="GO:0016787">
    <property type="term" value="F:hydrolase activity"/>
    <property type="evidence" value="ECO:0007669"/>
    <property type="project" value="InterPro"/>
</dbReference>
<dbReference type="OrthoDB" id="408631at2759"/>
<evidence type="ECO:0000313" key="2">
    <source>
        <dbReference type="EMBL" id="KAE8336369.1"/>
    </source>
</evidence>
<accession>A0A2G7G257</accession>
<evidence type="ECO:0000313" key="3">
    <source>
        <dbReference type="EMBL" id="PIG86909.1"/>
    </source>
</evidence>
<dbReference type="InterPro" id="IPR013094">
    <property type="entry name" value="AB_hydrolase_3"/>
</dbReference>
<reference evidence="3 4" key="1">
    <citation type="submission" date="2017-05" db="EMBL/GenBank/DDBJ databases">
        <title>Genome sequence for an aflatoxigenic pathogen of Argentinian peanut, Aspergillus arachidicola.</title>
        <authorList>
            <person name="Moore G."/>
            <person name="Beltz S.B."/>
            <person name="Mack B.M."/>
        </authorList>
    </citation>
    <scope>NUCLEOTIDE SEQUENCE [LARGE SCALE GENOMIC DNA]</scope>
    <source>
        <strain evidence="3 4">CBS 117610</strain>
    </source>
</reference>
<organism evidence="3 4">
    <name type="scientific">Aspergillus arachidicola</name>
    <dbReference type="NCBI Taxonomy" id="656916"/>
    <lineage>
        <taxon>Eukaryota</taxon>
        <taxon>Fungi</taxon>
        <taxon>Dikarya</taxon>
        <taxon>Ascomycota</taxon>
        <taxon>Pezizomycotina</taxon>
        <taxon>Eurotiomycetes</taxon>
        <taxon>Eurotiomycetidae</taxon>
        <taxon>Eurotiales</taxon>
        <taxon>Aspergillaceae</taxon>
        <taxon>Aspergillus</taxon>
        <taxon>Aspergillus subgen. Circumdati</taxon>
    </lineage>
</organism>
<dbReference type="Gene3D" id="3.40.50.1820">
    <property type="entry name" value="alpha/beta hydrolase"/>
    <property type="match status" value="1"/>
</dbReference>
<dbReference type="InterPro" id="IPR029058">
    <property type="entry name" value="AB_hydrolase_fold"/>
</dbReference>
<dbReference type="Pfam" id="PF07859">
    <property type="entry name" value="Abhydrolase_3"/>
    <property type="match status" value="1"/>
</dbReference>
<sequence length="188" mass="21126">MTARQCLSIVSHSRATYVYSTGLRYLAYAWRWHVPVRCARALSWQVQDTRGQVLLEYRVAPEKPCLTLSMDCYAGLKWLHEHADQFVEDKNRIATTGENLTAVSALMVRSRPVAGPAELIYLMLDDRMTVSQPELEPLILWNTGDNVTGWTKPLGKDVVGSDKVEAYAAPTRAHCPESLPPLILIWAS</sequence>
<keyword evidence="4" id="KW-1185">Reference proteome</keyword>
<dbReference type="Proteomes" id="UP000325558">
    <property type="component" value="Unassembled WGS sequence"/>
</dbReference>
<dbReference type="EMBL" id="ML737196">
    <property type="protein sequence ID" value="KAE8336369.1"/>
    <property type="molecule type" value="Genomic_DNA"/>
</dbReference>
<dbReference type="SUPFAM" id="SSF53474">
    <property type="entry name" value="alpha/beta-Hydrolases"/>
    <property type="match status" value="1"/>
</dbReference>
<feature type="domain" description="Alpha/beta hydrolase fold-3" evidence="1">
    <location>
        <begin position="53"/>
        <end position="185"/>
    </location>
</feature>